<reference evidence="2" key="1">
    <citation type="journal article" date="2014" name="Int. J. Syst. Evol. Microbiol.">
        <title>Complete genome sequence of Corynebacterium casei LMG S-19264T (=DSM 44701T), isolated from a smear-ripened cheese.</title>
        <authorList>
            <consortium name="US DOE Joint Genome Institute (JGI-PGF)"/>
            <person name="Walter F."/>
            <person name="Albersmeier A."/>
            <person name="Kalinowski J."/>
            <person name="Ruckert C."/>
        </authorList>
    </citation>
    <scope>NUCLEOTIDE SEQUENCE</scope>
    <source>
        <strain evidence="2">JCM 4335</strain>
    </source>
</reference>
<keyword evidence="3" id="KW-1185">Reference proteome</keyword>
<sequence>MRLKQAMVAVTASAGLVFCTGGMAAAEKSVSTKLSNGVLTVIAEDGCVLGGNCKLFFPATQYKKTSGSKVSIQLALDTGNSLHKTEAMTISSGQTKSKSWGGMPKSKAKDCSVAGYMVATTGKYWTPNLKVC</sequence>
<dbReference type="Proteomes" id="UP000654123">
    <property type="component" value="Unassembled WGS sequence"/>
</dbReference>
<accession>A0A918EN21</accession>
<name>A0A918EN21_9ACTN</name>
<evidence type="ECO:0000313" key="3">
    <source>
        <dbReference type="Proteomes" id="UP000654123"/>
    </source>
</evidence>
<dbReference type="EMBL" id="BMSV01000009">
    <property type="protein sequence ID" value="GGQ21188.1"/>
    <property type="molecule type" value="Genomic_DNA"/>
</dbReference>
<evidence type="ECO:0000313" key="2">
    <source>
        <dbReference type="EMBL" id="GGQ21188.1"/>
    </source>
</evidence>
<evidence type="ECO:0000256" key="1">
    <source>
        <dbReference type="SAM" id="SignalP"/>
    </source>
</evidence>
<evidence type="ECO:0008006" key="4">
    <source>
        <dbReference type="Google" id="ProtNLM"/>
    </source>
</evidence>
<dbReference type="AlphaFoldDB" id="A0A918EN21"/>
<protein>
    <recommendedName>
        <fullName evidence="4">Secreted protein</fullName>
    </recommendedName>
</protein>
<organism evidence="2 3">
    <name type="scientific">Streptomyces roseolilacinus</name>
    <dbReference type="NCBI Taxonomy" id="66904"/>
    <lineage>
        <taxon>Bacteria</taxon>
        <taxon>Bacillati</taxon>
        <taxon>Actinomycetota</taxon>
        <taxon>Actinomycetes</taxon>
        <taxon>Kitasatosporales</taxon>
        <taxon>Streptomycetaceae</taxon>
        <taxon>Streptomyces</taxon>
    </lineage>
</organism>
<reference evidence="2" key="2">
    <citation type="submission" date="2020-09" db="EMBL/GenBank/DDBJ databases">
        <authorList>
            <person name="Sun Q."/>
            <person name="Ohkuma M."/>
        </authorList>
    </citation>
    <scope>NUCLEOTIDE SEQUENCE</scope>
    <source>
        <strain evidence="2">JCM 4335</strain>
    </source>
</reference>
<proteinExistence type="predicted"/>
<feature type="signal peptide" evidence="1">
    <location>
        <begin position="1"/>
        <end position="25"/>
    </location>
</feature>
<keyword evidence="1" id="KW-0732">Signal</keyword>
<comment type="caution">
    <text evidence="2">The sequence shown here is derived from an EMBL/GenBank/DDBJ whole genome shotgun (WGS) entry which is preliminary data.</text>
</comment>
<gene>
    <name evidence="2" type="ORF">GCM10010249_44810</name>
</gene>
<dbReference type="RefSeq" id="WP_189536766.1">
    <property type="nucleotide sequence ID" value="NZ_BMSV01000009.1"/>
</dbReference>
<feature type="chain" id="PRO_5038103787" description="Secreted protein" evidence="1">
    <location>
        <begin position="26"/>
        <end position="132"/>
    </location>
</feature>